<dbReference type="Proteomes" id="UP000683511">
    <property type="component" value="Chromosome"/>
</dbReference>
<evidence type="ECO:0000313" key="2">
    <source>
        <dbReference type="EMBL" id="QXE23659.1"/>
    </source>
</evidence>
<protein>
    <recommendedName>
        <fullName evidence="4">DUF2809 domain-containing protein</fullName>
    </recommendedName>
</protein>
<sequence length="137" mass="16528">MLTTLNHKILILISFPIVITMGFFWKYYTGPFHPWFNNYGSSLFYEIFWCLFASWFWRSRQAVQQIPILVFIITSILEFLQLWQPPILTAIRATLIGKWLIGTTFSWWDFWHYFLGCILGWLWLQQIHKIVDDAKKS</sequence>
<feature type="transmembrane region" description="Helical" evidence="1">
    <location>
        <begin position="105"/>
        <end position="124"/>
    </location>
</feature>
<proteinExistence type="predicted"/>
<feature type="transmembrane region" description="Helical" evidence="1">
    <location>
        <begin position="9"/>
        <end position="27"/>
    </location>
</feature>
<accession>A0A975T7Q3</accession>
<gene>
    <name evidence="2" type="ORF">B6N60_02349</name>
</gene>
<evidence type="ECO:0008006" key="4">
    <source>
        <dbReference type="Google" id="ProtNLM"/>
    </source>
</evidence>
<evidence type="ECO:0000313" key="3">
    <source>
        <dbReference type="Proteomes" id="UP000683511"/>
    </source>
</evidence>
<dbReference type="RefSeq" id="WP_190608695.1">
    <property type="nucleotide sequence ID" value="NZ_CP021056.1"/>
</dbReference>
<name>A0A975T7Q3_9NOST</name>
<dbReference type="AlphaFoldDB" id="A0A975T7Q3"/>
<keyword evidence="1" id="KW-0812">Transmembrane</keyword>
<keyword evidence="3" id="KW-1185">Reference proteome</keyword>
<dbReference type="KEGG" id="rsin:B6N60_02349"/>
<organism evidence="2 3">
    <name type="scientific">Richelia sinica FACHB-800</name>
    <dbReference type="NCBI Taxonomy" id="1357546"/>
    <lineage>
        <taxon>Bacteria</taxon>
        <taxon>Bacillati</taxon>
        <taxon>Cyanobacteriota</taxon>
        <taxon>Cyanophyceae</taxon>
        <taxon>Nostocales</taxon>
        <taxon>Nostocaceae</taxon>
        <taxon>Richelia</taxon>
    </lineage>
</organism>
<dbReference type="Pfam" id="PF10990">
    <property type="entry name" value="DUF2809"/>
    <property type="match status" value="1"/>
</dbReference>
<keyword evidence="1" id="KW-1133">Transmembrane helix</keyword>
<feature type="transmembrane region" description="Helical" evidence="1">
    <location>
        <begin position="66"/>
        <end position="85"/>
    </location>
</feature>
<reference evidence="2" key="1">
    <citation type="submission" date="2017-04" db="EMBL/GenBank/DDBJ databases">
        <title>Genome deletions in a multicellular cyanobacterial endosymbiont for morphological adaptation in marine diatoms.</title>
        <authorList>
            <person name="Wang Y."/>
            <person name="Gao H."/>
            <person name="Li R."/>
            <person name="Xu X."/>
        </authorList>
    </citation>
    <scope>NUCLEOTIDE SEQUENCE</scope>
    <source>
        <strain evidence="2">FACHB 800</strain>
    </source>
</reference>
<dbReference type="EMBL" id="CP021056">
    <property type="protein sequence ID" value="QXE23659.1"/>
    <property type="molecule type" value="Genomic_DNA"/>
</dbReference>
<dbReference type="InterPro" id="IPR021257">
    <property type="entry name" value="DUF2809"/>
</dbReference>
<evidence type="ECO:0000256" key="1">
    <source>
        <dbReference type="SAM" id="Phobius"/>
    </source>
</evidence>
<feature type="transmembrane region" description="Helical" evidence="1">
    <location>
        <begin position="39"/>
        <end position="57"/>
    </location>
</feature>
<keyword evidence="1" id="KW-0472">Membrane</keyword>